<name>A0A1H0YT80_9LACT</name>
<dbReference type="EMBL" id="FNJW01000008">
    <property type="protein sequence ID" value="SDQ18373.1"/>
    <property type="molecule type" value="Genomic_DNA"/>
</dbReference>
<dbReference type="AlphaFoldDB" id="A0A1H0YT80"/>
<dbReference type="EMBL" id="FNJW01000006">
    <property type="protein sequence ID" value="SDQ02745.1"/>
    <property type="molecule type" value="Genomic_DNA"/>
</dbReference>
<sequence>MIVDDIWGLSESALLLIEDKLDELLKEEEDEES</sequence>
<dbReference type="Proteomes" id="UP000199481">
    <property type="component" value="Unassembled WGS sequence"/>
</dbReference>
<evidence type="ECO:0000313" key="1">
    <source>
        <dbReference type="EMBL" id="SDQ02745.1"/>
    </source>
</evidence>
<reference evidence="3" key="2">
    <citation type="submission" date="2016-10" db="EMBL/GenBank/DDBJ databases">
        <authorList>
            <person name="Varghese N."/>
            <person name="Submissions S."/>
        </authorList>
    </citation>
    <scope>NUCLEOTIDE SEQUENCE [LARGE SCALE GENOMIC DNA]</scope>
    <source>
        <strain evidence="3">MPL-11</strain>
    </source>
</reference>
<organism evidence="2 3">
    <name type="scientific">Carnobacterium viridans</name>
    <dbReference type="NCBI Taxonomy" id="174587"/>
    <lineage>
        <taxon>Bacteria</taxon>
        <taxon>Bacillati</taxon>
        <taxon>Bacillota</taxon>
        <taxon>Bacilli</taxon>
        <taxon>Lactobacillales</taxon>
        <taxon>Carnobacteriaceae</taxon>
        <taxon>Carnobacterium</taxon>
    </lineage>
</organism>
<protein>
    <submittedName>
        <fullName evidence="2">Uncharacterized protein</fullName>
    </submittedName>
</protein>
<evidence type="ECO:0000313" key="3">
    <source>
        <dbReference type="Proteomes" id="UP000199481"/>
    </source>
</evidence>
<accession>A0A1H0YT80</accession>
<reference evidence="2" key="1">
    <citation type="submission" date="2016-10" db="EMBL/GenBank/DDBJ databases">
        <authorList>
            <person name="de Groot N.N."/>
        </authorList>
    </citation>
    <scope>NUCLEOTIDE SEQUENCE [LARGE SCALE GENOMIC DNA]</scope>
    <source>
        <strain evidence="2">MPL-11</strain>
    </source>
</reference>
<evidence type="ECO:0000313" key="2">
    <source>
        <dbReference type="EMBL" id="SDQ18373.1"/>
    </source>
</evidence>
<proteinExistence type="predicted"/>
<keyword evidence="3" id="KW-1185">Reference proteome</keyword>
<gene>
    <name evidence="1" type="ORF">SAMN04487752_0276</name>
    <name evidence="2" type="ORF">SAMN04487752_1141</name>
</gene>